<gene>
    <name evidence="2" type="ORF">ACFQJ4_02000</name>
</gene>
<keyword evidence="3" id="KW-1185">Reference proteome</keyword>
<accession>A0ABD5ZKQ9</accession>
<evidence type="ECO:0000256" key="1">
    <source>
        <dbReference type="SAM" id="Phobius"/>
    </source>
</evidence>
<dbReference type="Proteomes" id="UP001596398">
    <property type="component" value="Unassembled WGS sequence"/>
</dbReference>
<keyword evidence="1" id="KW-0472">Membrane</keyword>
<dbReference type="AlphaFoldDB" id="A0ABD5ZKQ9"/>
<evidence type="ECO:0000313" key="3">
    <source>
        <dbReference type="Proteomes" id="UP001596398"/>
    </source>
</evidence>
<protein>
    <submittedName>
        <fullName evidence="2">Uncharacterized protein</fullName>
    </submittedName>
</protein>
<sequence>MNYNRAYFAVVGGLGLLLLVRHGPALLGFASRGGNMPPAIGVLLGLVVGAMGAYGLYLPEDAGGPDGPTFTFGVMALALLLQAVAVVAWLAGLAW</sequence>
<dbReference type="EMBL" id="JBHTAP010000001">
    <property type="protein sequence ID" value="MFC7234082.1"/>
    <property type="molecule type" value="Genomic_DNA"/>
</dbReference>
<feature type="transmembrane region" description="Helical" evidence="1">
    <location>
        <begin position="6"/>
        <end position="27"/>
    </location>
</feature>
<keyword evidence="1" id="KW-1133">Transmembrane helix</keyword>
<feature type="transmembrane region" description="Helical" evidence="1">
    <location>
        <begin position="70"/>
        <end position="94"/>
    </location>
</feature>
<proteinExistence type="predicted"/>
<keyword evidence="1" id="KW-0812">Transmembrane</keyword>
<organism evidence="2 3">
    <name type="scientific">Halosegnis marinus</name>
    <dbReference type="NCBI Taxonomy" id="3034023"/>
    <lineage>
        <taxon>Archaea</taxon>
        <taxon>Methanobacteriati</taxon>
        <taxon>Methanobacteriota</taxon>
        <taxon>Stenosarchaea group</taxon>
        <taxon>Halobacteria</taxon>
        <taxon>Halobacteriales</taxon>
        <taxon>Natronomonadaceae</taxon>
        <taxon>Halosegnis</taxon>
    </lineage>
</organism>
<dbReference type="GeneID" id="79265745"/>
<reference evidence="2 3" key="1">
    <citation type="journal article" date="2019" name="Int. J. Syst. Evol. Microbiol.">
        <title>The Global Catalogue of Microorganisms (GCM) 10K type strain sequencing project: providing services to taxonomists for standard genome sequencing and annotation.</title>
        <authorList>
            <consortium name="The Broad Institute Genomics Platform"/>
            <consortium name="The Broad Institute Genome Sequencing Center for Infectious Disease"/>
            <person name="Wu L."/>
            <person name="Ma J."/>
        </authorList>
    </citation>
    <scope>NUCLEOTIDE SEQUENCE [LARGE SCALE GENOMIC DNA]</scope>
    <source>
        <strain evidence="2 3">DT85</strain>
    </source>
</reference>
<name>A0ABD5ZKQ9_9EURY</name>
<evidence type="ECO:0000313" key="2">
    <source>
        <dbReference type="EMBL" id="MFC7234082.1"/>
    </source>
</evidence>
<feature type="transmembrane region" description="Helical" evidence="1">
    <location>
        <begin position="39"/>
        <end position="58"/>
    </location>
</feature>
<dbReference type="RefSeq" id="WP_276235080.1">
    <property type="nucleotide sequence ID" value="NZ_CP119802.1"/>
</dbReference>
<comment type="caution">
    <text evidence="2">The sequence shown here is derived from an EMBL/GenBank/DDBJ whole genome shotgun (WGS) entry which is preliminary data.</text>
</comment>